<feature type="compositionally biased region" description="Polar residues" evidence="1">
    <location>
        <begin position="1"/>
        <end position="11"/>
    </location>
</feature>
<evidence type="ECO:0000256" key="1">
    <source>
        <dbReference type="SAM" id="MobiDB-lite"/>
    </source>
</evidence>
<dbReference type="AlphaFoldDB" id="W2PU06"/>
<reference evidence="3" key="1">
    <citation type="submission" date="2011-12" db="EMBL/GenBank/DDBJ databases">
        <authorList>
            <consortium name="The Broad Institute Genome Sequencing Platform"/>
            <person name="Russ C."/>
            <person name="Tyler B."/>
            <person name="Panabieres F."/>
            <person name="Shan W."/>
            <person name="Tripathy S."/>
            <person name="Grunwald N."/>
            <person name="Machado M."/>
            <person name="Young S.K."/>
            <person name="Zeng Q."/>
            <person name="Gargeya S."/>
            <person name="Fitzgerald M."/>
            <person name="Haas B."/>
            <person name="Abouelleil A."/>
            <person name="Alvarado L."/>
            <person name="Arachchi H.M."/>
            <person name="Berlin A."/>
            <person name="Chapman S.B."/>
            <person name="Gearin G."/>
            <person name="Goldberg J."/>
            <person name="Griggs A."/>
            <person name="Gujja S."/>
            <person name="Hansen M."/>
            <person name="Heiman D."/>
            <person name="Howarth C."/>
            <person name="Larimer J."/>
            <person name="Lui A."/>
            <person name="MacDonald P.J.P."/>
            <person name="McCowen C."/>
            <person name="Montmayeur A."/>
            <person name="Murphy C."/>
            <person name="Neiman D."/>
            <person name="Pearson M."/>
            <person name="Priest M."/>
            <person name="Roberts A."/>
            <person name="Saif S."/>
            <person name="Shea T."/>
            <person name="Sisk P."/>
            <person name="Stolte C."/>
            <person name="Sykes S."/>
            <person name="Wortman J."/>
            <person name="Nusbaum C."/>
            <person name="Birren B."/>
        </authorList>
    </citation>
    <scope>NUCLEOTIDE SEQUENCE [LARGE SCALE GENOMIC DNA]</scope>
    <source>
        <strain evidence="3">INRA-310</strain>
    </source>
</reference>
<dbReference type="GeneID" id="20192267"/>
<sequence length="106" mass="11756">MRQLNAATDTPASMEKPVSTSAPSSLDAPSPRLSSPVYQDTRESQVFPMPTRQGLGCCRAVGYSQCVPTENFYVCIFAKELRLGLNTKLEERCQALSRKIFGHIHH</sequence>
<gene>
    <name evidence="2" type="ORF">PPTG_23668</name>
</gene>
<protein>
    <submittedName>
        <fullName evidence="2">Uncharacterized protein</fullName>
    </submittedName>
</protein>
<feature type="region of interest" description="Disordered" evidence="1">
    <location>
        <begin position="1"/>
        <end position="43"/>
    </location>
</feature>
<dbReference type="RefSeq" id="XP_008910586.1">
    <property type="nucleotide sequence ID" value="XM_008912338.1"/>
</dbReference>
<reference evidence="2 3" key="2">
    <citation type="submission" date="2013-11" db="EMBL/GenBank/DDBJ databases">
        <title>The Genome Sequence of Phytophthora parasitica INRA-310.</title>
        <authorList>
            <consortium name="The Broad Institute Genomics Platform"/>
            <person name="Russ C."/>
            <person name="Tyler B."/>
            <person name="Panabieres F."/>
            <person name="Shan W."/>
            <person name="Tripathy S."/>
            <person name="Grunwald N."/>
            <person name="Machado M."/>
            <person name="Johnson C.S."/>
            <person name="Arredondo F."/>
            <person name="Hong C."/>
            <person name="Coffey M."/>
            <person name="Young S.K."/>
            <person name="Zeng Q."/>
            <person name="Gargeya S."/>
            <person name="Fitzgerald M."/>
            <person name="Abouelleil A."/>
            <person name="Alvarado L."/>
            <person name="Chapman S.B."/>
            <person name="Gainer-Dewar J."/>
            <person name="Goldberg J."/>
            <person name="Griggs A."/>
            <person name="Gujja S."/>
            <person name="Hansen M."/>
            <person name="Howarth C."/>
            <person name="Imamovic A."/>
            <person name="Ireland A."/>
            <person name="Larimer J."/>
            <person name="McCowan C."/>
            <person name="Murphy C."/>
            <person name="Pearson M."/>
            <person name="Poon T.W."/>
            <person name="Priest M."/>
            <person name="Roberts A."/>
            <person name="Saif S."/>
            <person name="Shea T."/>
            <person name="Sykes S."/>
            <person name="Wortman J."/>
            <person name="Nusbaum C."/>
            <person name="Birren B."/>
        </authorList>
    </citation>
    <scope>NUCLEOTIDE SEQUENCE [LARGE SCALE GENOMIC DNA]</scope>
    <source>
        <strain evidence="2 3">INRA-310</strain>
    </source>
</reference>
<proteinExistence type="predicted"/>
<organism evidence="2 3">
    <name type="scientific">Phytophthora nicotianae (strain INRA-310)</name>
    <name type="common">Phytophthora parasitica</name>
    <dbReference type="NCBI Taxonomy" id="761204"/>
    <lineage>
        <taxon>Eukaryota</taxon>
        <taxon>Sar</taxon>
        <taxon>Stramenopiles</taxon>
        <taxon>Oomycota</taxon>
        <taxon>Peronosporomycetes</taxon>
        <taxon>Peronosporales</taxon>
        <taxon>Peronosporaceae</taxon>
        <taxon>Phytophthora</taxon>
    </lineage>
</organism>
<name>W2PU06_PHYN3</name>
<evidence type="ECO:0000313" key="3">
    <source>
        <dbReference type="Proteomes" id="UP000018817"/>
    </source>
</evidence>
<dbReference type="OMA" id="YQDTRES"/>
<accession>W2PU06</accession>
<dbReference type="Proteomes" id="UP000018817">
    <property type="component" value="Unassembled WGS sequence"/>
</dbReference>
<dbReference type="VEuPathDB" id="FungiDB:PPTG_23668"/>
<evidence type="ECO:0000313" key="2">
    <source>
        <dbReference type="EMBL" id="ETN04111.1"/>
    </source>
</evidence>
<dbReference type="EMBL" id="KI669606">
    <property type="protein sequence ID" value="ETN04111.1"/>
    <property type="molecule type" value="Genomic_DNA"/>
</dbReference>